<keyword evidence="2" id="KW-1185">Reference proteome</keyword>
<dbReference type="EMBL" id="CM042025">
    <property type="protein sequence ID" value="KAI3808015.1"/>
    <property type="molecule type" value="Genomic_DNA"/>
</dbReference>
<comment type="caution">
    <text evidence="1">The sequence shown here is derived from an EMBL/GenBank/DDBJ whole genome shotgun (WGS) entry which is preliminary data.</text>
</comment>
<gene>
    <name evidence="1" type="ORF">L1987_23956</name>
</gene>
<reference evidence="1 2" key="2">
    <citation type="journal article" date="2022" name="Mol. Ecol. Resour.">
        <title>The genomes of chicory, endive, great burdock and yacon provide insights into Asteraceae paleo-polyploidization history and plant inulin production.</title>
        <authorList>
            <person name="Fan W."/>
            <person name="Wang S."/>
            <person name="Wang H."/>
            <person name="Wang A."/>
            <person name="Jiang F."/>
            <person name="Liu H."/>
            <person name="Zhao H."/>
            <person name="Xu D."/>
            <person name="Zhang Y."/>
        </authorList>
    </citation>
    <scope>NUCLEOTIDE SEQUENCE [LARGE SCALE GENOMIC DNA]</scope>
    <source>
        <strain evidence="2">cv. Yunnan</strain>
        <tissue evidence="1">Leaves</tissue>
    </source>
</reference>
<dbReference type="Proteomes" id="UP001056120">
    <property type="component" value="Linkage Group LG08"/>
</dbReference>
<name>A0ACB9IKK6_9ASTR</name>
<organism evidence="1 2">
    <name type="scientific">Smallanthus sonchifolius</name>
    <dbReference type="NCBI Taxonomy" id="185202"/>
    <lineage>
        <taxon>Eukaryota</taxon>
        <taxon>Viridiplantae</taxon>
        <taxon>Streptophyta</taxon>
        <taxon>Embryophyta</taxon>
        <taxon>Tracheophyta</taxon>
        <taxon>Spermatophyta</taxon>
        <taxon>Magnoliopsida</taxon>
        <taxon>eudicotyledons</taxon>
        <taxon>Gunneridae</taxon>
        <taxon>Pentapetalae</taxon>
        <taxon>asterids</taxon>
        <taxon>campanulids</taxon>
        <taxon>Asterales</taxon>
        <taxon>Asteraceae</taxon>
        <taxon>Asteroideae</taxon>
        <taxon>Heliantheae alliance</taxon>
        <taxon>Millerieae</taxon>
        <taxon>Smallanthus</taxon>
    </lineage>
</organism>
<sequence>MTIDQLLNSVKDQMADGDIPLQYVKLTKDQAPVEIDSRELNQPIDVPQPLPENFEPPAIEPCTTGIFGCAEDAESLRDDYASATVPCVLHAVFVEGGLAVAATAAAFHGVIDPMASYYICEGLLFSWWLCGAYTSFVRLMLHKKYHLEITGMWIDAGSRFETEETNGIAHFLEHMIFKRTDKRSFRDLEKLIENKGGHLNAYTSRDQIRVCCL</sequence>
<proteinExistence type="predicted"/>
<evidence type="ECO:0000313" key="2">
    <source>
        <dbReference type="Proteomes" id="UP001056120"/>
    </source>
</evidence>
<protein>
    <submittedName>
        <fullName evidence="1">Uncharacterized protein</fullName>
    </submittedName>
</protein>
<reference evidence="2" key="1">
    <citation type="journal article" date="2022" name="Mol. Ecol. Resour.">
        <title>The genomes of chicory, endive, great burdock and yacon provide insights into Asteraceae palaeo-polyploidization history and plant inulin production.</title>
        <authorList>
            <person name="Fan W."/>
            <person name="Wang S."/>
            <person name="Wang H."/>
            <person name="Wang A."/>
            <person name="Jiang F."/>
            <person name="Liu H."/>
            <person name="Zhao H."/>
            <person name="Xu D."/>
            <person name="Zhang Y."/>
        </authorList>
    </citation>
    <scope>NUCLEOTIDE SEQUENCE [LARGE SCALE GENOMIC DNA]</scope>
    <source>
        <strain evidence="2">cv. Yunnan</strain>
    </source>
</reference>
<evidence type="ECO:0000313" key="1">
    <source>
        <dbReference type="EMBL" id="KAI3808015.1"/>
    </source>
</evidence>
<accession>A0ACB9IKK6</accession>